<name>A0A1I3PCH1_9FLAO</name>
<dbReference type="EMBL" id="FORU01000004">
    <property type="protein sequence ID" value="SFJ19215.1"/>
    <property type="molecule type" value="Genomic_DNA"/>
</dbReference>
<accession>A0A1I3PCH1</accession>
<protein>
    <submittedName>
        <fullName evidence="1">Uncharacterized protein</fullName>
    </submittedName>
</protein>
<sequence>MTLIDEIGFEMQEINSLHYDIKTESKEYFRKNEKEMAQKQFILWFFLTKGRLSFNKKQRKKLSIIFSIFWEYYKRRKNLSKYTITMEDFCEMQEKHISFMEYNEGESDPEKREEAFYLDLSLVTGRALDVWIYLYWDSSKALKKLGKEVHNEFIVDFRALINTFDKLEAIS</sequence>
<dbReference type="AlphaFoldDB" id="A0A1I3PCH1"/>
<organism evidence="1 2">
    <name type="scientific">Myroides guanonis</name>
    <dbReference type="NCBI Taxonomy" id="1150112"/>
    <lineage>
        <taxon>Bacteria</taxon>
        <taxon>Pseudomonadati</taxon>
        <taxon>Bacteroidota</taxon>
        <taxon>Flavobacteriia</taxon>
        <taxon>Flavobacteriales</taxon>
        <taxon>Flavobacteriaceae</taxon>
        <taxon>Myroides</taxon>
    </lineage>
</organism>
<reference evidence="2" key="1">
    <citation type="submission" date="2016-10" db="EMBL/GenBank/DDBJ databases">
        <authorList>
            <person name="Varghese N."/>
            <person name="Submissions S."/>
        </authorList>
    </citation>
    <scope>NUCLEOTIDE SEQUENCE [LARGE SCALE GENOMIC DNA]</scope>
    <source>
        <strain evidence="2">DSM 26542</strain>
    </source>
</reference>
<keyword evidence="2" id="KW-1185">Reference proteome</keyword>
<evidence type="ECO:0000313" key="2">
    <source>
        <dbReference type="Proteomes" id="UP000243887"/>
    </source>
</evidence>
<evidence type="ECO:0000313" key="1">
    <source>
        <dbReference type="EMBL" id="SFJ19215.1"/>
    </source>
</evidence>
<proteinExistence type="predicted"/>
<dbReference type="RefSeq" id="WP_090678363.1">
    <property type="nucleotide sequence ID" value="NZ_FORU01000004.1"/>
</dbReference>
<dbReference type="Proteomes" id="UP000243887">
    <property type="component" value="Unassembled WGS sequence"/>
</dbReference>
<gene>
    <name evidence="1" type="ORF">SAMN04487893_10467</name>
</gene>